<organism evidence="1 2">
    <name type="scientific">Fistulina hepatica ATCC 64428</name>
    <dbReference type="NCBI Taxonomy" id="1128425"/>
    <lineage>
        <taxon>Eukaryota</taxon>
        <taxon>Fungi</taxon>
        <taxon>Dikarya</taxon>
        <taxon>Basidiomycota</taxon>
        <taxon>Agaricomycotina</taxon>
        <taxon>Agaricomycetes</taxon>
        <taxon>Agaricomycetidae</taxon>
        <taxon>Agaricales</taxon>
        <taxon>Fistulinaceae</taxon>
        <taxon>Fistulina</taxon>
    </lineage>
</organism>
<dbReference type="AlphaFoldDB" id="A0A0D7AJF7"/>
<protein>
    <submittedName>
        <fullName evidence="1">Uncharacterized protein</fullName>
    </submittedName>
</protein>
<evidence type="ECO:0000313" key="1">
    <source>
        <dbReference type="EMBL" id="KIY51436.1"/>
    </source>
</evidence>
<evidence type="ECO:0000313" key="2">
    <source>
        <dbReference type="Proteomes" id="UP000054144"/>
    </source>
</evidence>
<sequence length="115" mass="13157">MRKPSATRIPRRSAGGTKLKVWRNALDWDAQQKNRNTQIEELQQPPHWQACEGRISIGFTWAGVVDNAGPASLSAAENPFTWMYTFSNSNKHISVLKKAYARSREFSEIFDIQFD</sequence>
<gene>
    <name evidence="1" type="ORF">FISHEDRAFT_70790</name>
</gene>
<keyword evidence="2" id="KW-1185">Reference proteome</keyword>
<name>A0A0D7AJF7_9AGAR</name>
<reference evidence="1 2" key="1">
    <citation type="journal article" date="2015" name="Fungal Genet. Biol.">
        <title>Evolution of novel wood decay mechanisms in Agaricales revealed by the genome sequences of Fistulina hepatica and Cylindrobasidium torrendii.</title>
        <authorList>
            <person name="Floudas D."/>
            <person name="Held B.W."/>
            <person name="Riley R."/>
            <person name="Nagy L.G."/>
            <person name="Koehler G."/>
            <person name="Ransdell A.S."/>
            <person name="Younus H."/>
            <person name="Chow J."/>
            <person name="Chiniquy J."/>
            <person name="Lipzen A."/>
            <person name="Tritt A."/>
            <person name="Sun H."/>
            <person name="Haridas S."/>
            <person name="LaButti K."/>
            <person name="Ohm R.A."/>
            <person name="Kues U."/>
            <person name="Blanchette R.A."/>
            <person name="Grigoriev I.V."/>
            <person name="Minto R.E."/>
            <person name="Hibbett D.S."/>
        </authorList>
    </citation>
    <scope>NUCLEOTIDE SEQUENCE [LARGE SCALE GENOMIC DNA]</scope>
    <source>
        <strain evidence="1 2">ATCC 64428</strain>
    </source>
</reference>
<proteinExistence type="predicted"/>
<dbReference type="EMBL" id="KN881651">
    <property type="protein sequence ID" value="KIY51436.1"/>
    <property type="molecule type" value="Genomic_DNA"/>
</dbReference>
<dbReference type="Proteomes" id="UP000054144">
    <property type="component" value="Unassembled WGS sequence"/>
</dbReference>
<accession>A0A0D7AJF7</accession>